<reference evidence="2" key="1">
    <citation type="submission" date="2023-03" db="EMBL/GenBank/DDBJ databases">
        <title>Massive genome expansion in bonnet fungi (Mycena s.s.) driven by repeated elements and novel gene families across ecological guilds.</title>
        <authorList>
            <consortium name="Lawrence Berkeley National Laboratory"/>
            <person name="Harder C.B."/>
            <person name="Miyauchi S."/>
            <person name="Viragh M."/>
            <person name="Kuo A."/>
            <person name="Thoen E."/>
            <person name="Andreopoulos B."/>
            <person name="Lu D."/>
            <person name="Skrede I."/>
            <person name="Drula E."/>
            <person name="Henrissat B."/>
            <person name="Morin E."/>
            <person name="Kohler A."/>
            <person name="Barry K."/>
            <person name="LaButti K."/>
            <person name="Morin E."/>
            <person name="Salamov A."/>
            <person name="Lipzen A."/>
            <person name="Mereny Z."/>
            <person name="Hegedus B."/>
            <person name="Baldrian P."/>
            <person name="Stursova M."/>
            <person name="Weitz H."/>
            <person name="Taylor A."/>
            <person name="Grigoriev I.V."/>
            <person name="Nagy L.G."/>
            <person name="Martin F."/>
            <person name="Kauserud H."/>
        </authorList>
    </citation>
    <scope>NUCLEOTIDE SEQUENCE</scope>
    <source>
        <strain evidence="2">CBHHK002</strain>
    </source>
</reference>
<sequence>MLLPLLSSPHRTSSSLLSRKRTSGSSTGVSSDGFLVPRSSIRKIRDGESSGGESGGGESSGGESSGGESSGGGESEGGGGGSEGGGSESEGEGRSGSSGQEGESSSISSGGTTKSITTYNKGGGKATSISSGLFAVRMQGGGTRDEIWGSRTSGSGYPGSFARGVDNKGFPFYFWPISWGNGTAYGSNALDMYTGEVHHMLLHSPSSL</sequence>
<dbReference type="EMBL" id="JARIHO010000063">
    <property type="protein sequence ID" value="KAJ7315183.1"/>
    <property type="molecule type" value="Genomic_DNA"/>
</dbReference>
<name>A0AAD6ZC63_9AGAR</name>
<evidence type="ECO:0000256" key="1">
    <source>
        <dbReference type="SAM" id="MobiDB-lite"/>
    </source>
</evidence>
<proteinExistence type="predicted"/>
<accession>A0AAD6ZC63</accession>
<dbReference type="Proteomes" id="UP001218218">
    <property type="component" value="Unassembled WGS sequence"/>
</dbReference>
<feature type="compositionally biased region" description="Low complexity" evidence="1">
    <location>
        <begin position="95"/>
        <end position="111"/>
    </location>
</feature>
<dbReference type="AlphaFoldDB" id="A0AAD6ZC63"/>
<protein>
    <submittedName>
        <fullName evidence="2">Uncharacterized protein</fullName>
    </submittedName>
</protein>
<organism evidence="2 3">
    <name type="scientific">Mycena albidolilacea</name>
    <dbReference type="NCBI Taxonomy" id="1033008"/>
    <lineage>
        <taxon>Eukaryota</taxon>
        <taxon>Fungi</taxon>
        <taxon>Dikarya</taxon>
        <taxon>Basidiomycota</taxon>
        <taxon>Agaricomycotina</taxon>
        <taxon>Agaricomycetes</taxon>
        <taxon>Agaricomycetidae</taxon>
        <taxon>Agaricales</taxon>
        <taxon>Marasmiineae</taxon>
        <taxon>Mycenaceae</taxon>
        <taxon>Mycena</taxon>
    </lineage>
</organism>
<evidence type="ECO:0000313" key="3">
    <source>
        <dbReference type="Proteomes" id="UP001218218"/>
    </source>
</evidence>
<feature type="compositionally biased region" description="Gly residues" evidence="1">
    <location>
        <begin position="49"/>
        <end position="88"/>
    </location>
</feature>
<comment type="caution">
    <text evidence="2">The sequence shown here is derived from an EMBL/GenBank/DDBJ whole genome shotgun (WGS) entry which is preliminary data.</text>
</comment>
<feature type="compositionally biased region" description="Low complexity" evidence="1">
    <location>
        <begin position="1"/>
        <end position="31"/>
    </location>
</feature>
<feature type="region of interest" description="Disordered" evidence="1">
    <location>
        <begin position="1"/>
        <end position="125"/>
    </location>
</feature>
<evidence type="ECO:0000313" key="2">
    <source>
        <dbReference type="EMBL" id="KAJ7315183.1"/>
    </source>
</evidence>
<keyword evidence="3" id="KW-1185">Reference proteome</keyword>
<gene>
    <name evidence="2" type="ORF">DFH08DRAFT_1040272</name>
</gene>